<protein>
    <recommendedName>
        <fullName evidence="5">YggT family protein</fullName>
    </recommendedName>
</protein>
<dbReference type="AlphaFoldDB" id="A0AA89I3M1"/>
<feature type="transmembrane region" description="Helical" evidence="2">
    <location>
        <begin position="58"/>
        <end position="79"/>
    </location>
</feature>
<evidence type="ECO:0000256" key="1">
    <source>
        <dbReference type="ARBA" id="ARBA00010894"/>
    </source>
</evidence>
<dbReference type="RefSeq" id="WP_226789453.1">
    <property type="nucleotide sequence ID" value="NZ_AYZB01000005.1"/>
</dbReference>
<name>A0AA89I3M1_9LACO</name>
<keyword evidence="2" id="KW-1133">Transmembrane helix</keyword>
<accession>A0AA89I3M1</accession>
<evidence type="ECO:0000256" key="2">
    <source>
        <dbReference type="SAM" id="Phobius"/>
    </source>
</evidence>
<evidence type="ECO:0000313" key="4">
    <source>
        <dbReference type="Proteomes" id="UP000050823"/>
    </source>
</evidence>
<dbReference type="GO" id="GO:0016020">
    <property type="term" value="C:membrane"/>
    <property type="evidence" value="ECO:0007669"/>
    <property type="project" value="InterPro"/>
</dbReference>
<evidence type="ECO:0008006" key="5">
    <source>
        <dbReference type="Google" id="ProtNLM"/>
    </source>
</evidence>
<comment type="caution">
    <text evidence="3">The sequence shown here is derived from an EMBL/GenBank/DDBJ whole genome shotgun (WGS) entry which is preliminary data.</text>
</comment>
<keyword evidence="2" id="KW-0812">Transmembrane</keyword>
<dbReference type="Proteomes" id="UP000050823">
    <property type="component" value="Unassembled WGS sequence"/>
</dbReference>
<reference evidence="3 4" key="1">
    <citation type="journal article" date="2015" name="Genome Announc.">
        <title>Expanding the biotechnology potential of lactobacilli through comparative genomics of 213 strains and associated genera.</title>
        <authorList>
            <person name="Sun Z."/>
            <person name="Harris H.M."/>
            <person name="McCann A."/>
            <person name="Guo C."/>
            <person name="Argimon S."/>
            <person name="Zhang W."/>
            <person name="Yang X."/>
            <person name="Jeffery I.B."/>
            <person name="Cooney J.C."/>
            <person name="Kagawa T.F."/>
            <person name="Liu W."/>
            <person name="Song Y."/>
            <person name="Salvetti E."/>
            <person name="Wrobel A."/>
            <person name="Rasinkangas P."/>
            <person name="Parkhill J."/>
            <person name="Rea M.C."/>
            <person name="O'Sullivan O."/>
            <person name="Ritari J."/>
            <person name="Douillard F.P."/>
            <person name="Paul Ross R."/>
            <person name="Yang R."/>
            <person name="Briner A.E."/>
            <person name="Felis G.E."/>
            <person name="de Vos W.M."/>
            <person name="Barrangou R."/>
            <person name="Klaenhammer T.R."/>
            <person name="Caufield P.W."/>
            <person name="Cui Y."/>
            <person name="Zhang H."/>
            <person name="O'Toole P.W."/>
        </authorList>
    </citation>
    <scope>NUCLEOTIDE SEQUENCE [LARGE SCALE GENOMIC DNA]</scope>
    <source>
        <strain evidence="3 4">DSM 20719</strain>
    </source>
</reference>
<evidence type="ECO:0000313" key="3">
    <source>
        <dbReference type="EMBL" id="KRM24038.1"/>
    </source>
</evidence>
<organism evidence="3 4">
    <name type="scientific">Latilactobacillus graminis DSM 20719</name>
    <dbReference type="NCBI Taxonomy" id="1423752"/>
    <lineage>
        <taxon>Bacteria</taxon>
        <taxon>Bacillati</taxon>
        <taxon>Bacillota</taxon>
        <taxon>Bacilli</taxon>
        <taxon>Lactobacillales</taxon>
        <taxon>Lactobacillaceae</taxon>
        <taxon>Latilactobacillus</taxon>
    </lineage>
</organism>
<dbReference type="PANTHER" id="PTHR33219">
    <property type="entry name" value="YLMG HOMOLOG PROTEIN 2, CHLOROPLASTIC"/>
    <property type="match status" value="1"/>
</dbReference>
<proteinExistence type="inferred from homology"/>
<comment type="similarity">
    <text evidence="1">Belongs to the YggT family.</text>
</comment>
<sequence length="93" mass="10485">MQLILFYVLLILMYAVRIYSGIVFIYCLLTWIPEAMHSKLGRLVAKLVEPFLAIFDRFIPAIGGIGFSAIVAFIFLYLVERGLATLAQLLLGM</sequence>
<gene>
    <name evidence="3" type="ORF">FC90_GL001282</name>
</gene>
<dbReference type="InterPro" id="IPR003425">
    <property type="entry name" value="CCB3/YggT"/>
</dbReference>
<dbReference type="EMBL" id="AYZB01000005">
    <property type="protein sequence ID" value="KRM24038.1"/>
    <property type="molecule type" value="Genomic_DNA"/>
</dbReference>
<dbReference type="PANTHER" id="PTHR33219:SF14">
    <property type="entry name" value="PROTEIN COFACTOR ASSEMBLY OF COMPLEX C SUBUNIT B CCB3, CHLOROPLASTIC-RELATED"/>
    <property type="match status" value="1"/>
</dbReference>
<feature type="transmembrane region" description="Helical" evidence="2">
    <location>
        <begin position="7"/>
        <end position="32"/>
    </location>
</feature>
<keyword evidence="2" id="KW-0472">Membrane</keyword>
<dbReference type="Pfam" id="PF02325">
    <property type="entry name" value="CCB3_YggT"/>
    <property type="match status" value="1"/>
</dbReference>